<dbReference type="Pfam" id="PF12727">
    <property type="entry name" value="PBP_like"/>
    <property type="match status" value="1"/>
</dbReference>
<dbReference type="InterPro" id="IPR024370">
    <property type="entry name" value="PBP_domain"/>
</dbReference>
<sequence length="296" mass="32484">MNVGLEPIEFLTTKEVAELLRIKERKLYDLVSAQEIPCVKATGKLLFPKAELMHWIRTGEIIAANVPPATRPNVISGSHDPLLEWTIRESGCGLAMQFDGSLSGLDVFEKQGAAATGLHVLNPNTQAWNTHVIQTRFAKSNVVLVNWATRQQGLIVGKGNPKNVRGVSDLAKLKVATRQAGAGGMILFEHLLQEQNLDLKQLHISETCRTENDTIAAVASGHADAAPGLQALAMQFGLGFVPTRTEQFDLMVCRKVWFDTPFQTLIKFTDTAAFKSKAMQFEGYDTTSLGKVIWNA</sequence>
<evidence type="ECO:0000313" key="4">
    <source>
        <dbReference type="Proteomes" id="UP001165267"/>
    </source>
</evidence>
<reference evidence="3" key="1">
    <citation type="submission" date="2022-07" db="EMBL/GenBank/DDBJ databases">
        <authorList>
            <person name="Xamxidin M."/>
        </authorList>
    </citation>
    <scope>NUCLEOTIDE SEQUENCE</scope>
    <source>
        <strain evidence="3">YS8-69</strain>
    </source>
</reference>
<evidence type="ECO:0000259" key="2">
    <source>
        <dbReference type="Pfam" id="PF12728"/>
    </source>
</evidence>
<protein>
    <submittedName>
        <fullName evidence="3">Helix-turn-helix transcriptional regulator</fullName>
    </submittedName>
</protein>
<evidence type="ECO:0000259" key="1">
    <source>
        <dbReference type="Pfam" id="PF12727"/>
    </source>
</evidence>
<dbReference type="Gene3D" id="3.40.190.10">
    <property type="entry name" value="Periplasmic binding protein-like II"/>
    <property type="match status" value="1"/>
</dbReference>
<organism evidence="3 4">
    <name type="scientific">Limnobacter parvus</name>
    <dbReference type="NCBI Taxonomy" id="2939690"/>
    <lineage>
        <taxon>Bacteria</taxon>
        <taxon>Pseudomonadati</taxon>
        <taxon>Pseudomonadota</taxon>
        <taxon>Betaproteobacteria</taxon>
        <taxon>Burkholderiales</taxon>
        <taxon>Burkholderiaceae</taxon>
        <taxon>Limnobacter</taxon>
    </lineage>
</organism>
<keyword evidence="4" id="KW-1185">Reference proteome</keyword>
<comment type="caution">
    <text evidence="3">The sequence shown here is derived from an EMBL/GenBank/DDBJ whole genome shotgun (WGS) entry which is preliminary data.</text>
</comment>
<dbReference type="PANTHER" id="PTHR38431">
    <property type="entry name" value="BLL2305 PROTEIN"/>
    <property type="match status" value="1"/>
</dbReference>
<evidence type="ECO:0000313" key="3">
    <source>
        <dbReference type="EMBL" id="MCR2745407.1"/>
    </source>
</evidence>
<dbReference type="Pfam" id="PF12728">
    <property type="entry name" value="HTH_17"/>
    <property type="match status" value="1"/>
</dbReference>
<proteinExistence type="predicted"/>
<gene>
    <name evidence="3" type="ORF">NSP04_01950</name>
</gene>
<feature type="domain" description="Helix-turn-helix" evidence="2">
    <location>
        <begin position="10"/>
        <end position="58"/>
    </location>
</feature>
<dbReference type="RefSeq" id="WP_257510662.1">
    <property type="nucleotide sequence ID" value="NZ_JANKHG010000005.1"/>
</dbReference>
<dbReference type="Proteomes" id="UP001165267">
    <property type="component" value="Unassembled WGS sequence"/>
</dbReference>
<dbReference type="EMBL" id="JANKHG010000005">
    <property type="protein sequence ID" value="MCR2745407.1"/>
    <property type="molecule type" value="Genomic_DNA"/>
</dbReference>
<dbReference type="SUPFAM" id="SSF53850">
    <property type="entry name" value="Periplasmic binding protein-like II"/>
    <property type="match status" value="1"/>
</dbReference>
<name>A0ABT1XDQ5_9BURK</name>
<feature type="domain" description="PBP" evidence="1">
    <location>
        <begin position="89"/>
        <end position="268"/>
    </location>
</feature>
<dbReference type="NCBIfam" id="TIGR01764">
    <property type="entry name" value="excise"/>
    <property type="match status" value="1"/>
</dbReference>
<dbReference type="InterPro" id="IPR010093">
    <property type="entry name" value="SinI_DNA-bd"/>
</dbReference>
<dbReference type="InterPro" id="IPR041657">
    <property type="entry name" value="HTH_17"/>
</dbReference>
<accession>A0ABT1XDQ5</accession>
<dbReference type="PANTHER" id="PTHR38431:SF1">
    <property type="entry name" value="BLL2305 PROTEIN"/>
    <property type="match status" value="1"/>
</dbReference>